<dbReference type="Pfam" id="PF07435">
    <property type="entry name" value="YycH"/>
    <property type="match status" value="1"/>
</dbReference>
<dbReference type="STRING" id="766136.BHF68_03795"/>
<dbReference type="RefSeq" id="WP_069642741.1">
    <property type="nucleotide sequence ID" value="NZ_MIJE01000011.1"/>
</dbReference>
<evidence type="ECO:0000259" key="2">
    <source>
        <dbReference type="Pfam" id="PF07435"/>
    </source>
</evidence>
<evidence type="ECO:0000313" key="3">
    <source>
        <dbReference type="EMBL" id="OEF97343.1"/>
    </source>
</evidence>
<sequence>MIEQIKTGILSILVITSILMSSMLWYSAPSYAPLLTVMNIEQTQTSSTQYNLDDIVIPREFVAIEEGVEYSRVHPSSNVFNTIYDRIKSLNITNVELVEEAYQLDGITSNRAIEMRFFNKMPVEYLGLVFRIDSNELNKLDTLVHKVTLFYDNDEDRSRILFEGSQIYIANTNITEGRLAEIINLASSTAAQRLQATDFAKQTIRVTELSNSLFPDPTAIRQIEEVGQSVIYTDGSRGLRINHRLQTLDYTDPTAEYRYREVDFATMVQEAIKFLNRHHSLVGNYILAQAIEVSRENNEYTLVFQQQYNGYPILSTRELAISEISLKMKNNRVIRMNHASIYLGQELERSVVNVISAEDIKTIIERRIDISDNTHDIYLGYYPVNVDEETIQLRPVWVLTHGSVTRNVFDAVTGQEIRI</sequence>
<gene>
    <name evidence="3" type="ORF">BHF68_03795</name>
</gene>
<keyword evidence="1" id="KW-1133">Transmembrane helix</keyword>
<dbReference type="InterPro" id="IPR009996">
    <property type="entry name" value="YycH"/>
</dbReference>
<dbReference type="Proteomes" id="UP000094296">
    <property type="component" value="Unassembled WGS sequence"/>
</dbReference>
<keyword evidence="4" id="KW-1185">Reference proteome</keyword>
<keyword evidence="1" id="KW-0472">Membrane</keyword>
<dbReference type="InterPro" id="IPR042274">
    <property type="entry name" value="YycH/YycI_2"/>
</dbReference>
<feature type="transmembrane region" description="Helical" evidence="1">
    <location>
        <begin position="7"/>
        <end position="28"/>
    </location>
</feature>
<protein>
    <recommendedName>
        <fullName evidence="2">Regulatory protein YycH domain-containing protein</fullName>
    </recommendedName>
</protein>
<dbReference type="AlphaFoldDB" id="A0A1E5G2R7"/>
<feature type="domain" description="Regulatory protein YycH" evidence="2">
    <location>
        <begin position="3"/>
        <end position="198"/>
    </location>
</feature>
<proteinExistence type="predicted"/>
<organism evidence="3 4">
    <name type="scientific">Desulfuribacillus alkaliarsenatis</name>
    <dbReference type="NCBI Taxonomy" id="766136"/>
    <lineage>
        <taxon>Bacteria</taxon>
        <taxon>Bacillati</taxon>
        <taxon>Bacillota</taxon>
        <taxon>Desulfuribacillia</taxon>
        <taxon>Desulfuribacillales</taxon>
        <taxon>Desulfuribacillaceae</taxon>
        <taxon>Desulfuribacillus</taxon>
    </lineage>
</organism>
<evidence type="ECO:0000256" key="1">
    <source>
        <dbReference type="SAM" id="Phobius"/>
    </source>
</evidence>
<accession>A0A1E5G2R7</accession>
<dbReference type="EMBL" id="MIJE01000011">
    <property type="protein sequence ID" value="OEF97343.1"/>
    <property type="molecule type" value="Genomic_DNA"/>
</dbReference>
<dbReference type="Gene3D" id="3.30.310.160">
    <property type="entry name" value="YycH protein, domain 2"/>
    <property type="match status" value="1"/>
</dbReference>
<keyword evidence="1" id="KW-0812">Transmembrane</keyword>
<evidence type="ECO:0000313" key="4">
    <source>
        <dbReference type="Proteomes" id="UP000094296"/>
    </source>
</evidence>
<reference evidence="3 4" key="1">
    <citation type="submission" date="2016-09" db="EMBL/GenBank/DDBJ databases">
        <title>Draft genome sequence for the type strain of Desulfuribacillus alkaliarsenatis AHT28, an obligately anaerobic, sulfidogenic bacterium isolated from Russian soda lake sediments.</title>
        <authorList>
            <person name="Abin C.A."/>
            <person name="Hollibaugh J.T."/>
        </authorList>
    </citation>
    <scope>NUCLEOTIDE SEQUENCE [LARGE SCALE GENOMIC DNA]</scope>
    <source>
        <strain evidence="3 4">AHT28</strain>
    </source>
</reference>
<comment type="caution">
    <text evidence="3">The sequence shown here is derived from an EMBL/GenBank/DDBJ whole genome shotgun (WGS) entry which is preliminary data.</text>
</comment>
<name>A0A1E5G2R7_9FIRM</name>